<evidence type="ECO:0000256" key="1">
    <source>
        <dbReference type="SAM" id="SignalP"/>
    </source>
</evidence>
<name>A0ABW5DYZ8_9PROT</name>
<proteinExistence type="predicted"/>
<keyword evidence="1" id="KW-0732">Signal</keyword>
<feature type="signal peptide" evidence="1">
    <location>
        <begin position="1"/>
        <end position="25"/>
    </location>
</feature>
<comment type="caution">
    <text evidence="2">The sequence shown here is derived from an EMBL/GenBank/DDBJ whole genome shotgun (WGS) entry which is preliminary data.</text>
</comment>
<keyword evidence="3" id="KW-1185">Reference proteome</keyword>
<evidence type="ECO:0000313" key="3">
    <source>
        <dbReference type="Proteomes" id="UP001597295"/>
    </source>
</evidence>
<dbReference type="Pfam" id="PF14352">
    <property type="entry name" value="DUF4402"/>
    <property type="match status" value="1"/>
</dbReference>
<organism evidence="2 3">
    <name type="scientific">Lacibacterium aquatile</name>
    <dbReference type="NCBI Taxonomy" id="1168082"/>
    <lineage>
        <taxon>Bacteria</taxon>
        <taxon>Pseudomonadati</taxon>
        <taxon>Pseudomonadota</taxon>
        <taxon>Alphaproteobacteria</taxon>
        <taxon>Rhodospirillales</taxon>
        <taxon>Rhodospirillaceae</taxon>
    </lineage>
</organism>
<dbReference type="InterPro" id="IPR025514">
    <property type="entry name" value="DUF4402"/>
</dbReference>
<sequence length="177" mass="17274">MNFTKRVIGIATISALTLAPVAVSAATATFTATAEIVNAITVTKVTNLSFGKIAASTGSSTVEINAAGVRSVTAGTAALAAGTVSRAEFTIQGANGQTADISVPTAFTMANGGDTMAVAINLNTQSSGMTATGAGTATLALTGAAQTVRFGGSLTVGASQAAGAYASANQNFDVVYQ</sequence>
<gene>
    <name evidence="2" type="ORF">ACFSM5_16190</name>
</gene>
<dbReference type="RefSeq" id="WP_379877528.1">
    <property type="nucleotide sequence ID" value="NZ_JBHUIP010000013.1"/>
</dbReference>
<feature type="chain" id="PRO_5045655057" evidence="1">
    <location>
        <begin position="26"/>
        <end position="177"/>
    </location>
</feature>
<accession>A0ABW5DYZ8</accession>
<dbReference type="EMBL" id="JBHUIP010000013">
    <property type="protein sequence ID" value="MFD2264445.1"/>
    <property type="molecule type" value="Genomic_DNA"/>
</dbReference>
<protein>
    <submittedName>
        <fullName evidence="2">DUF4402 domain-containing protein</fullName>
    </submittedName>
</protein>
<reference evidence="3" key="1">
    <citation type="journal article" date="2019" name="Int. J. Syst. Evol. Microbiol.">
        <title>The Global Catalogue of Microorganisms (GCM) 10K type strain sequencing project: providing services to taxonomists for standard genome sequencing and annotation.</title>
        <authorList>
            <consortium name="The Broad Institute Genomics Platform"/>
            <consortium name="The Broad Institute Genome Sequencing Center for Infectious Disease"/>
            <person name="Wu L."/>
            <person name="Ma J."/>
        </authorList>
    </citation>
    <scope>NUCLEOTIDE SEQUENCE [LARGE SCALE GENOMIC DNA]</scope>
    <source>
        <strain evidence="3">CGMCC 1.19062</strain>
    </source>
</reference>
<dbReference type="Proteomes" id="UP001597295">
    <property type="component" value="Unassembled WGS sequence"/>
</dbReference>
<evidence type="ECO:0000313" key="2">
    <source>
        <dbReference type="EMBL" id="MFD2264445.1"/>
    </source>
</evidence>